<comment type="caution">
    <text evidence="9">The sequence shown here is derived from an EMBL/GenBank/DDBJ whole genome shotgun (WGS) entry which is preliminary data.</text>
</comment>
<evidence type="ECO:0000256" key="7">
    <source>
        <dbReference type="ARBA" id="ARBA00023237"/>
    </source>
</evidence>
<proteinExistence type="inferred from homology"/>
<accession>A0ABV7HB45</accession>
<keyword evidence="3" id="KW-1134">Transmembrane beta strand</keyword>
<gene>
    <name evidence="9" type="ORF">ACFOEK_01795</name>
</gene>
<sequence>MNKFKLSLGYFSISSAMLLASQQGMAAGFQLNAQSATGLGRAFAGDAIIADNASVISRNAAAMSLFDSAEVSFGGVYIDSSVDVPEATYTPISGNSVETSAEDIGGSSIIPNFYYVQPLEGTNWTVGAAAYSNFGTDVSFDSDFMAPEFGGDTSLSSVNLGFSAAYRINDQLSVGAGLDIIHGSGEIYRGDGLLDIEADGEALGFNVGLAYEFDENNRIGLSYRFSPELEANGDVNMGGDTADSVNIPLPDMIELSGYHRLQPEFALHYSLQYVRWSEFDALTSDGLDSSIKEYQWQDAGHVSVGGTYYIDPKWELRAGYMYDMAPTDELTSLSIPDSDRHWISAGVSYLPTENSTIDLGVSYIVGEDGDINETMEIIDGAPAHMRATTEVSATTVGLQYSYKF</sequence>
<reference evidence="10" key="1">
    <citation type="journal article" date="2019" name="Int. J. Syst. Evol. Microbiol.">
        <title>The Global Catalogue of Microorganisms (GCM) 10K type strain sequencing project: providing services to taxonomists for standard genome sequencing and annotation.</title>
        <authorList>
            <consortium name="The Broad Institute Genomics Platform"/>
            <consortium name="The Broad Institute Genome Sequencing Center for Infectious Disease"/>
            <person name="Wu L."/>
            <person name="Ma J."/>
        </authorList>
    </citation>
    <scope>NUCLEOTIDE SEQUENCE [LARGE SCALE GENOMIC DNA]</scope>
    <source>
        <strain evidence="10">KCTC 52438</strain>
    </source>
</reference>
<dbReference type="SUPFAM" id="SSF56935">
    <property type="entry name" value="Porins"/>
    <property type="match status" value="1"/>
</dbReference>
<organism evidence="9 10">
    <name type="scientific">Litoribrevibacter euphylliae</name>
    <dbReference type="NCBI Taxonomy" id="1834034"/>
    <lineage>
        <taxon>Bacteria</taxon>
        <taxon>Pseudomonadati</taxon>
        <taxon>Pseudomonadota</taxon>
        <taxon>Gammaproteobacteria</taxon>
        <taxon>Oceanospirillales</taxon>
        <taxon>Oceanospirillaceae</taxon>
        <taxon>Litoribrevibacter</taxon>
    </lineage>
</organism>
<dbReference type="PANTHER" id="PTHR35093">
    <property type="entry name" value="OUTER MEMBRANE PROTEIN NMB0088-RELATED"/>
    <property type="match status" value="1"/>
</dbReference>
<evidence type="ECO:0000256" key="2">
    <source>
        <dbReference type="ARBA" id="ARBA00008163"/>
    </source>
</evidence>
<evidence type="ECO:0000256" key="1">
    <source>
        <dbReference type="ARBA" id="ARBA00004571"/>
    </source>
</evidence>
<feature type="signal peptide" evidence="8">
    <location>
        <begin position="1"/>
        <end position="26"/>
    </location>
</feature>
<dbReference type="PANTHER" id="PTHR35093:SF1">
    <property type="entry name" value="OUTER MEMBRANE LONG-CHAIN FATTY ACID RECEPTOR FADL FAMILY"/>
    <property type="match status" value="1"/>
</dbReference>
<name>A0ABV7HB45_9GAMM</name>
<evidence type="ECO:0000256" key="8">
    <source>
        <dbReference type="SAM" id="SignalP"/>
    </source>
</evidence>
<dbReference type="Gene3D" id="2.40.160.60">
    <property type="entry name" value="Outer membrane protein transport protein (OMPP1/FadL/TodX)"/>
    <property type="match status" value="1"/>
</dbReference>
<comment type="subcellular location">
    <subcellularLocation>
        <location evidence="1">Cell outer membrane</location>
        <topology evidence="1">Multi-pass membrane protein</topology>
    </subcellularLocation>
</comment>
<dbReference type="EMBL" id="JBHRSZ010000002">
    <property type="protein sequence ID" value="MFC3149753.1"/>
    <property type="molecule type" value="Genomic_DNA"/>
</dbReference>
<evidence type="ECO:0000256" key="5">
    <source>
        <dbReference type="ARBA" id="ARBA00022729"/>
    </source>
</evidence>
<feature type="chain" id="PRO_5046123473" evidence="8">
    <location>
        <begin position="27"/>
        <end position="404"/>
    </location>
</feature>
<dbReference type="RefSeq" id="WP_386715286.1">
    <property type="nucleotide sequence ID" value="NZ_JBHRSZ010000002.1"/>
</dbReference>
<keyword evidence="6" id="KW-0472">Membrane</keyword>
<evidence type="ECO:0000256" key="3">
    <source>
        <dbReference type="ARBA" id="ARBA00022452"/>
    </source>
</evidence>
<evidence type="ECO:0000256" key="4">
    <source>
        <dbReference type="ARBA" id="ARBA00022692"/>
    </source>
</evidence>
<evidence type="ECO:0000256" key="6">
    <source>
        <dbReference type="ARBA" id="ARBA00023136"/>
    </source>
</evidence>
<keyword evidence="7" id="KW-0998">Cell outer membrane</keyword>
<evidence type="ECO:0000313" key="9">
    <source>
        <dbReference type="EMBL" id="MFC3149753.1"/>
    </source>
</evidence>
<keyword evidence="4" id="KW-0812">Transmembrane</keyword>
<dbReference type="Pfam" id="PF03349">
    <property type="entry name" value="Toluene_X"/>
    <property type="match status" value="1"/>
</dbReference>
<dbReference type="InterPro" id="IPR005017">
    <property type="entry name" value="OMPP1/FadL/TodX"/>
</dbReference>
<comment type="similarity">
    <text evidence="2">Belongs to the OmpP1/FadL family.</text>
</comment>
<keyword evidence="5 8" id="KW-0732">Signal</keyword>
<keyword evidence="10" id="KW-1185">Reference proteome</keyword>
<dbReference type="Proteomes" id="UP001595476">
    <property type="component" value="Unassembled WGS sequence"/>
</dbReference>
<evidence type="ECO:0000313" key="10">
    <source>
        <dbReference type="Proteomes" id="UP001595476"/>
    </source>
</evidence>
<protein>
    <submittedName>
        <fullName evidence="9">Outer membrane protein transport protein</fullName>
    </submittedName>
</protein>